<dbReference type="OMA" id="WIMSKST"/>
<feature type="region of interest" description="Disordered" evidence="1">
    <location>
        <begin position="241"/>
        <end position="310"/>
    </location>
</feature>
<sequence>MQAFHPVAAGVTLSAEVLRSSRSLRKLTKGTKHARIKIVGLSKEMDLFADLYDELFRVCIFDSSTTTCTQSPVKRLVAWTEETIDAFRNLLDRIQDLVDISRDSVVDVLVARMKWRAIEREMECMRMSLSISRQGIKGFINIRVFEKLEEEEDMLRNTIERGDRQSLEERFGMTLEDRVRTVKHMRNNCRKQRHTIEHRLKKTKIDFLEEHEKKTRGSINVPEPQQLFQFTRSVEKYVDNVLPAKESGRRRRSRSKFDSGSQLSGSPTSLTPAALDGAARSTSSVSSARAETRSVPEDRIETSSGCTRCSSTCGHVAEHGKSNKSYANLTTLPDLTEVLGLAGPVGQRDFLAVPGRSHSATDHGREPYYGCGSSTQSSSSRDPRVSLEATPIESQTKSDLHEATSSIASEDFETWWQTRGAPEPDAFTALEQKAQLVNGDVAYDDVSSEDEIESSRWRHPQSSNQSCRLHQRTSWSSLLVPR</sequence>
<evidence type="ECO:0000313" key="3">
    <source>
        <dbReference type="Proteomes" id="UP000663193"/>
    </source>
</evidence>
<feature type="region of interest" description="Disordered" evidence="1">
    <location>
        <begin position="445"/>
        <end position="482"/>
    </location>
</feature>
<evidence type="ECO:0000313" key="2">
    <source>
        <dbReference type="EMBL" id="QRC99317.1"/>
    </source>
</evidence>
<keyword evidence="3" id="KW-1185">Reference proteome</keyword>
<organism evidence="2 3">
    <name type="scientific">Phaeosphaeria nodorum (strain SN15 / ATCC MYA-4574 / FGSC 10173)</name>
    <name type="common">Glume blotch fungus</name>
    <name type="synonym">Parastagonospora nodorum</name>
    <dbReference type="NCBI Taxonomy" id="321614"/>
    <lineage>
        <taxon>Eukaryota</taxon>
        <taxon>Fungi</taxon>
        <taxon>Dikarya</taxon>
        <taxon>Ascomycota</taxon>
        <taxon>Pezizomycotina</taxon>
        <taxon>Dothideomycetes</taxon>
        <taxon>Pleosporomycetidae</taxon>
        <taxon>Pleosporales</taxon>
        <taxon>Pleosporineae</taxon>
        <taxon>Phaeosphaeriaceae</taxon>
        <taxon>Parastagonospora</taxon>
    </lineage>
</organism>
<dbReference type="VEuPathDB" id="FungiDB:JI435_066460"/>
<feature type="compositionally biased region" description="Polar residues" evidence="1">
    <location>
        <begin position="262"/>
        <end position="271"/>
    </location>
</feature>
<dbReference type="RefSeq" id="XP_001797010.1">
    <property type="nucleotide sequence ID" value="XM_001796958.1"/>
</dbReference>
<dbReference type="EMBL" id="CP069031">
    <property type="protein sequence ID" value="QRC99317.1"/>
    <property type="molecule type" value="Genomic_DNA"/>
</dbReference>
<dbReference type="OrthoDB" id="3795238at2759"/>
<name>A0A7U2F5V5_PHANO</name>
<protein>
    <submittedName>
        <fullName evidence="2">Uncharacterized protein</fullName>
    </submittedName>
</protein>
<feature type="region of interest" description="Disordered" evidence="1">
    <location>
        <begin position="354"/>
        <end position="404"/>
    </location>
</feature>
<feature type="compositionally biased region" description="Low complexity" evidence="1">
    <location>
        <begin position="278"/>
        <end position="289"/>
    </location>
</feature>
<dbReference type="Proteomes" id="UP000663193">
    <property type="component" value="Chromosome 9"/>
</dbReference>
<evidence type="ECO:0000256" key="1">
    <source>
        <dbReference type="SAM" id="MobiDB-lite"/>
    </source>
</evidence>
<dbReference type="KEGG" id="pno:SNOG_06646"/>
<reference evidence="3" key="1">
    <citation type="journal article" date="2021" name="BMC Genomics">
        <title>Chromosome-level genome assembly and manually-curated proteome of model necrotroph Parastagonospora nodorum Sn15 reveals a genome-wide trove of candidate effector homologs, and redundancy of virulence-related functions within an accessory chromosome.</title>
        <authorList>
            <person name="Bertazzoni S."/>
            <person name="Jones D.A.B."/>
            <person name="Phan H.T."/>
            <person name="Tan K.-C."/>
            <person name="Hane J.K."/>
        </authorList>
    </citation>
    <scope>NUCLEOTIDE SEQUENCE [LARGE SCALE GENOMIC DNA]</scope>
    <source>
        <strain evidence="3">SN15 / ATCC MYA-4574 / FGSC 10173)</strain>
    </source>
</reference>
<accession>A0A7U2F5V5</accession>
<feature type="compositionally biased region" description="Basic and acidic residues" evidence="1">
    <location>
        <begin position="290"/>
        <end position="301"/>
    </location>
</feature>
<feature type="compositionally biased region" description="Polar residues" evidence="1">
    <location>
        <begin position="460"/>
        <end position="482"/>
    </location>
</feature>
<dbReference type="AlphaFoldDB" id="A0A7U2F5V5"/>
<gene>
    <name evidence="2" type="ORF">JI435_066460</name>
</gene>
<proteinExistence type="predicted"/>